<dbReference type="STRING" id="1423734.FC83_GL001378"/>
<dbReference type="Gene3D" id="1.25.40.290">
    <property type="entry name" value="ARM repeat domains"/>
    <property type="match status" value="1"/>
</dbReference>
<evidence type="ECO:0000313" key="2">
    <source>
        <dbReference type="Proteomes" id="UP000051236"/>
    </source>
</evidence>
<comment type="caution">
    <text evidence="1">The sequence shown here is derived from an EMBL/GenBank/DDBJ whole genome shotgun (WGS) entry which is preliminary data.</text>
</comment>
<dbReference type="PANTHER" id="PTHR34070">
    <property type="entry name" value="ARMADILLO-TYPE FOLD"/>
    <property type="match status" value="1"/>
</dbReference>
<dbReference type="CDD" id="cd07064">
    <property type="entry name" value="AlkD_like_1"/>
    <property type="match status" value="1"/>
</dbReference>
<dbReference type="PANTHER" id="PTHR34070:SF1">
    <property type="entry name" value="DNA ALKYLATION REPAIR PROTEIN"/>
    <property type="match status" value="1"/>
</dbReference>
<gene>
    <name evidence="1" type="ORF">FC83_GL001378</name>
</gene>
<dbReference type="eggNOG" id="COG4912">
    <property type="taxonomic scope" value="Bacteria"/>
</dbReference>
<dbReference type="InterPro" id="IPR016024">
    <property type="entry name" value="ARM-type_fold"/>
</dbReference>
<evidence type="ECO:0000313" key="1">
    <source>
        <dbReference type="EMBL" id="KRM30820.1"/>
    </source>
</evidence>
<dbReference type="InterPro" id="IPR014825">
    <property type="entry name" value="DNA_alkylation"/>
</dbReference>
<proteinExistence type="predicted"/>
<accession>A0A0R1XQ91</accession>
<dbReference type="Pfam" id="PF08713">
    <property type="entry name" value="DNA_alkylation"/>
    <property type="match status" value="1"/>
</dbReference>
<reference evidence="1 2" key="1">
    <citation type="journal article" date="2015" name="Genome Announc.">
        <title>Expanding the biotechnology potential of lactobacilli through comparative genomics of 213 strains and associated genera.</title>
        <authorList>
            <person name="Sun Z."/>
            <person name="Harris H.M."/>
            <person name="McCann A."/>
            <person name="Guo C."/>
            <person name="Argimon S."/>
            <person name="Zhang W."/>
            <person name="Yang X."/>
            <person name="Jeffery I.B."/>
            <person name="Cooney J.C."/>
            <person name="Kagawa T.F."/>
            <person name="Liu W."/>
            <person name="Song Y."/>
            <person name="Salvetti E."/>
            <person name="Wrobel A."/>
            <person name="Rasinkangas P."/>
            <person name="Parkhill J."/>
            <person name="Rea M.C."/>
            <person name="O'Sullivan O."/>
            <person name="Ritari J."/>
            <person name="Douillard F.P."/>
            <person name="Paul Ross R."/>
            <person name="Yang R."/>
            <person name="Briner A.E."/>
            <person name="Felis G.E."/>
            <person name="de Vos W.M."/>
            <person name="Barrangou R."/>
            <person name="Klaenhammer T.R."/>
            <person name="Caufield P.W."/>
            <person name="Cui Y."/>
            <person name="Zhang H."/>
            <person name="O'Toole P.W."/>
        </authorList>
    </citation>
    <scope>NUCLEOTIDE SEQUENCE [LARGE SCALE GENOMIC DNA]</scope>
    <source>
        <strain evidence="1 2">DSM 18527</strain>
    </source>
</reference>
<dbReference type="Proteomes" id="UP000051236">
    <property type="component" value="Unassembled WGS sequence"/>
</dbReference>
<keyword evidence="2" id="KW-1185">Reference proteome</keyword>
<dbReference type="SUPFAM" id="SSF48371">
    <property type="entry name" value="ARM repeat"/>
    <property type="match status" value="1"/>
</dbReference>
<dbReference type="PATRIC" id="fig|1423734.3.peg.1393"/>
<dbReference type="AlphaFoldDB" id="A0A0R1XQ91"/>
<dbReference type="Gene3D" id="1.20.1660.10">
    <property type="entry name" value="Hypothetical protein (EF3068)"/>
    <property type="match status" value="1"/>
</dbReference>
<organism evidence="1 2">
    <name type="scientific">Agrilactobacillus composti DSM 18527 = JCM 14202</name>
    <dbReference type="NCBI Taxonomy" id="1423734"/>
    <lineage>
        <taxon>Bacteria</taxon>
        <taxon>Bacillati</taxon>
        <taxon>Bacillota</taxon>
        <taxon>Bacilli</taxon>
        <taxon>Lactobacillales</taxon>
        <taxon>Lactobacillaceae</taxon>
        <taxon>Agrilactobacillus</taxon>
    </lineage>
</organism>
<dbReference type="EMBL" id="AZGA01000087">
    <property type="protein sequence ID" value="KRM30820.1"/>
    <property type="molecule type" value="Genomic_DNA"/>
</dbReference>
<name>A0A0R1XQ91_9LACO</name>
<sequence>MEFELKGDPQNAQAMAKYMRNRFAFLGVKTLVRHAAMKPLLQASRRVANEEVLTWIDDLYQRSAREYQYAAIDLATYHVKHWQFADMVTLSHYVSQKSWWDSVDSLRQLFGKYLQLHPQDKDCLFALFYRHTDFWMRRVSINLQLMQKELTDIDLLTKAIMYDLNTDEFFIQKAIGWSLRQYSKTNPQWVADFMQTHPLSPLAQREGSKYLTK</sequence>
<protein>
    <submittedName>
        <fullName evidence="1">DNA alkylation repair enzyme</fullName>
    </submittedName>
</protein>